<protein>
    <recommendedName>
        <fullName evidence="11">Scavenger receptor class B member 1</fullName>
    </recommendedName>
    <alternativeName>
        <fullName evidence="12">SR-BI</fullName>
    </alternativeName>
</protein>
<keyword evidence="7" id="KW-0472">Membrane</keyword>
<evidence type="ECO:0000313" key="13">
    <source>
        <dbReference type="EMBL" id="TGZ50420.1"/>
    </source>
</evidence>
<keyword evidence="9" id="KW-0675">Receptor</keyword>
<keyword evidence="14" id="KW-1185">Reference proteome</keyword>
<keyword evidence="8" id="KW-1015">Disulfide bond</keyword>
<comment type="caution">
    <text evidence="13">The sequence shown here is derived from an EMBL/GenBank/DDBJ whole genome shotgun (WGS) entry which is preliminary data.</text>
</comment>
<proteinExistence type="inferred from homology"/>
<evidence type="ECO:0000256" key="9">
    <source>
        <dbReference type="ARBA" id="ARBA00023170"/>
    </source>
</evidence>
<evidence type="ECO:0000256" key="12">
    <source>
        <dbReference type="ARBA" id="ARBA00042244"/>
    </source>
</evidence>
<evidence type="ECO:0000256" key="7">
    <source>
        <dbReference type="ARBA" id="ARBA00023136"/>
    </source>
</evidence>
<name>A0A4S2KLS6_OPIFE</name>
<keyword evidence="6" id="KW-1133">Transmembrane helix</keyword>
<evidence type="ECO:0000256" key="11">
    <source>
        <dbReference type="ARBA" id="ARBA00040821"/>
    </source>
</evidence>
<reference evidence="13 14" key="1">
    <citation type="journal article" date="2019" name="BMC Genomics">
        <title>New insights from Opisthorchis felineus genome: update on genomics of the epidemiologically important liver flukes.</title>
        <authorList>
            <person name="Ershov N.I."/>
            <person name="Mordvinov V.A."/>
            <person name="Prokhortchouk E.B."/>
            <person name="Pakharukova M.Y."/>
            <person name="Gunbin K.V."/>
            <person name="Ustyantsev K."/>
            <person name="Genaev M.A."/>
            <person name="Blinov A.G."/>
            <person name="Mazur A."/>
            <person name="Boulygina E."/>
            <person name="Tsygankova S."/>
            <person name="Khrameeva E."/>
            <person name="Chekanov N."/>
            <person name="Fan G."/>
            <person name="Xiao A."/>
            <person name="Zhang H."/>
            <person name="Xu X."/>
            <person name="Yang H."/>
            <person name="Solovyev V."/>
            <person name="Lee S.M."/>
            <person name="Liu X."/>
            <person name="Afonnikov D.A."/>
            <person name="Skryabin K.G."/>
        </authorList>
    </citation>
    <scope>NUCLEOTIDE SEQUENCE [LARGE SCALE GENOMIC DNA]</scope>
    <source>
        <strain evidence="13">AK-0245</strain>
        <tissue evidence="13">Whole organism</tissue>
    </source>
</reference>
<comment type="similarity">
    <text evidence="3">Belongs to the CD36 family.</text>
</comment>
<accession>A0A4S2KLS6</accession>
<dbReference type="OrthoDB" id="18585at2759"/>
<dbReference type="GO" id="GO:0005044">
    <property type="term" value="F:scavenger receptor activity"/>
    <property type="evidence" value="ECO:0007669"/>
    <property type="project" value="TreeGrafter"/>
</dbReference>
<evidence type="ECO:0000256" key="6">
    <source>
        <dbReference type="ARBA" id="ARBA00022989"/>
    </source>
</evidence>
<dbReference type="STRING" id="147828.A0A4S2KLS6"/>
<dbReference type="PRINTS" id="PR01609">
    <property type="entry name" value="CD36FAMILY"/>
</dbReference>
<dbReference type="InterPro" id="IPR002159">
    <property type="entry name" value="CD36_fam"/>
</dbReference>
<gene>
    <name evidence="13" type="ORF">CRM22_010815</name>
</gene>
<keyword evidence="5" id="KW-0812">Transmembrane</keyword>
<evidence type="ECO:0000256" key="5">
    <source>
        <dbReference type="ARBA" id="ARBA00022692"/>
    </source>
</evidence>
<dbReference type="Pfam" id="PF01130">
    <property type="entry name" value="CD36"/>
    <property type="match status" value="1"/>
</dbReference>
<dbReference type="GO" id="GO:0005737">
    <property type="term" value="C:cytoplasm"/>
    <property type="evidence" value="ECO:0007669"/>
    <property type="project" value="TreeGrafter"/>
</dbReference>
<evidence type="ECO:0000313" key="14">
    <source>
        <dbReference type="Proteomes" id="UP000308267"/>
    </source>
</evidence>
<evidence type="ECO:0000256" key="2">
    <source>
        <dbReference type="ARBA" id="ARBA00004651"/>
    </source>
</evidence>
<evidence type="ECO:0000256" key="1">
    <source>
        <dbReference type="ARBA" id="ARBA00004189"/>
    </source>
</evidence>
<keyword evidence="4" id="KW-1003">Cell membrane</keyword>
<dbReference type="PANTHER" id="PTHR11923:SF110">
    <property type="entry name" value="SCAVENGER RECEPTOR CLASS B MEMBER 1"/>
    <property type="match status" value="1"/>
</dbReference>
<organism evidence="13 14">
    <name type="scientific">Opisthorchis felineus</name>
    <dbReference type="NCBI Taxonomy" id="147828"/>
    <lineage>
        <taxon>Eukaryota</taxon>
        <taxon>Metazoa</taxon>
        <taxon>Spiralia</taxon>
        <taxon>Lophotrochozoa</taxon>
        <taxon>Platyhelminthes</taxon>
        <taxon>Trematoda</taxon>
        <taxon>Digenea</taxon>
        <taxon>Opisthorchiida</taxon>
        <taxon>Opisthorchiata</taxon>
        <taxon>Opisthorchiidae</taxon>
        <taxon>Opisthorchis</taxon>
    </lineage>
</organism>
<comment type="subcellular location">
    <subcellularLocation>
        <location evidence="2">Cell membrane</location>
        <topology evidence="2">Multi-pass membrane protein</topology>
    </subcellularLocation>
    <subcellularLocation>
        <location evidence="1">Membrane</location>
        <location evidence="1">Caveola</location>
        <topology evidence="1">Multi-pass membrane protein</topology>
    </subcellularLocation>
</comment>
<evidence type="ECO:0000256" key="8">
    <source>
        <dbReference type="ARBA" id="ARBA00023157"/>
    </source>
</evidence>
<dbReference type="AlphaFoldDB" id="A0A4S2KLS6"/>
<evidence type="ECO:0000256" key="10">
    <source>
        <dbReference type="ARBA" id="ARBA00023180"/>
    </source>
</evidence>
<dbReference type="Proteomes" id="UP000308267">
    <property type="component" value="Unassembled WGS sequence"/>
</dbReference>
<evidence type="ECO:0000256" key="4">
    <source>
        <dbReference type="ARBA" id="ARBA00022475"/>
    </source>
</evidence>
<dbReference type="PANTHER" id="PTHR11923">
    <property type="entry name" value="SCAVENGER RECEPTOR CLASS B TYPE-1 SR-B1"/>
    <property type="match status" value="1"/>
</dbReference>
<dbReference type="GO" id="GO:0005901">
    <property type="term" value="C:caveola"/>
    <property type="evidence" value="ECO:0007669"/>
    <property type="project" value="UniProtKB-SubCell"/>
</dbReference>
<evidence type="ECO:0000256" key="3">
    <source>
        <dbReference type="ARBA" id="ARBA00010532"/>
    </source>
</evidence>
<keyword evidence="10" id="KW-0325">Glycoprotein</keyword>
<dbReference type="EMBL" id="SJOL01010838">
    <property type="protein sequence ID" value="TGZ50420.1"/>
    <property type="molecule type" value="Genomic_DNA"/>
</dbReference>
<sequence length="112" mass="13168">MMILPGRQMYEIWRNITIPIYLKVHIFNVTNVDEILRGGKPRLDEVGPFVYIENRTFRSISFSDEDPPKTVNFLESRQYIFQPLLSVADPKQITVMIPDLFFGVRLFCRSLD</sequence>